<feature type="transmembrane region" description="Helical" evidence="1">
    <location>
        <begin position="7"/>
        <end position="29"/>
    </location>
</feature>
<keyword evidence="1" id="KW-0472">Membrane</keyword>
<dbReference type="Proteomes" id="UP000249794">
    <property type="component" value="Unassembled WGS sequence"/>
</dbReference>
<feature type="transmembrane region" description="Helical" evidence="1">
    <location>
        <begin position="35"/>
        <end position="59"/>
    </location>
</feature>
<reference evidence="3" key="1">
    <citation type="submission" date="2018-04" db="EMBL/GenBank/DDBJ databases">
        <authorList>
            <person name="Cornet L."/>
        </authorList>
    </citation>
    <scope>NUCLEOTIDE SEQUENCE [LARGE SCALE GENOMIC DNA]</scope>
</reference>
<evidence type="ECO:0000256" key="1">
    <source>
        <dbReference type="SAM" id="Phobius"/>
    </source>
</evidence>
<name>A0A2W4YQ15_9CYAN</name>
<dbReference type="EMBL" id="QBMP01000220">
    <property type="protein sequence ID" value="PZO49131.1"/>
    <property type="molecule type" value="Genomic_DNA"/>
</dbReference>
<keyword evidence="1" id="KW-1133">Transmembrane helix</keyword>
<organism evidence="2 3">
    <name type="scientific">Phormidesmis priestleyi</name>
    <dbReference type="NCBI Taxonomy" id="268141"/>
    <lineage>
        <taxon>Bacteria</taxon>
        <taxon>Bacillati</taxon>
        <taxon>Cyanobacteriota</taxon>
        <taxon>Cyanophyceae</taxon>
        <taxon>Leptolyngbyales</taxon>
        <taxon>Leptolyngbyaceae</taxon>
        <taxon>Phormidesmis</taxon>
    </lineage>
</organism>
<evidence type="ECO:0000313" key="3">
    <source>
        <dbReference type="Proteomes" id="UP000249794"/>
    </source>
</evidence>
<comment type="caution">
    <text evidence="2">The sequence shown here is derived from an EMBL/GenBank/DDBJ whole genome shotgun (WGS) entry which is preliminary data.</text>
</comment>
<accession>A0A2W4YQ15</accession>
<reference evidence="2 3" key="2">
    <citation type="submission" date="2018-06" db="EMBL/GenBank/DDBJ databases">
        <title>Metagenomic assembly of (sub)arctic Cyanobacteria and their associated microbiome from non-axenic cultures.</title>
        <authorList>
            <person name="Baurain D."/>
        </authorList>
    </citation>
    <scope>NUCLEOTIDE SEQUENCE [LARGE SCALE GENOMIC DNA]</scope>
    <source>
        <strain evidence="2">ULC027bin1</strain>
    </source>
</reference>
<keyword evidence="1" id="KW-0812">Transmembrane</keyword>
<dbReference type="AlphaFoldDB" id="A0A2W4YQ15"/>
<gene>
    <name evidence="2" type="ORF">DCF15_17270</name>
</gene>
<protein>
    <recommendedName>
        <fullName evidence="4">DUF4760 domain-containing protein</fullName>
    </recommendedName>
</protein>
<evidence type="ECO:0000313" key="2">
    <source>
        <dbReference type="EMBL" id="PZO49131.1"/>
    </source>
</evidence>
<sequence length="190" mass="21078">MAASNRIWQNIGICVLAVTVIGSIVRALFIGLNQAPWAFITVLAALLGTLITVAANLRIQNRNAQAPMKAEIYDKLIKYIFDATLPTPGRELVSKESLANTQAEITPELILWGSDDVLKLFMEFRQAGFTQTERPKIKASEDLILLLGQILVAIRKDLGYENQKISELSILRTFISDSTLSAYKLTVRSK</sequence>
<proteinExistence type="predicted"/>
<evidence type="ECO:0008006" key="4">
    <source>
        <dbReference type="Google" id="ProtNLM"/>
    </source>
</evidence>